<dbReference type="EMBL" id="KK914867">
    <property type="protein sequence ID" value="KDP27117.1"/>
    <property type="molecule type" value="Genomic_DNA"/>
</dbReference>
<accession>A0A067JT87</accession>
<dbReference type="AlphaFoldDB" id="A0A067JT87"/>
<protein>
    <submittedName>
        <fullName evidence="1">Uncharacterized protein</fullName>
    </submittedName>
</protein>
<reference evidence="1 2" key="1">
    <citation type="journal article" date="2014" name="PLoS ONE">
        <title>Global Analysis of Gene Expression Profiles in Physic Nut (Jatropha curcas L.) Seedlings Exposed to Salt Stress.</title>
        <authorList>
            <person name="Zhang L."/>
            <person name="Zhang C."/>
            <person name="Wu P."/>
            <person name="Chen Y."/>
            <person name="Li M."/>
            <person name="Jiang H."/>
            <person name="Wu G."/>
        </authorList>
    </citation>
    <scope>NUCLEOTIDE SEQUENCE [LARGE SCALE GENOMIC DNA]</scope>
    <source>
        <strain evidence="2">cv. GZQX0401</strain>
        <tissue evidence="1">Young leaves</tissue>
    </source>
</reference>
<sequence>MGDSSIPASEIEKLVERIVAASLEKLLCSDKGKDHVVVEDKENKEEFEKKEQANETWQDEEFFAKKLSNQKAESEVVPFEKLEKTDKKIEKFHVFIKSKGMDQYVDINDNEDEELDLKSTIPLMYKMAKVFKYDGTGDPKVHVQYKAEDSDEEWLNLDDGFVESEDDLLVNPITLNIWSNEEEEETKEVNNMTRSGRVC</sequence>
<keyword evidence="2" id="KW-1185">Reference proteome</keyword>
<dbReference type="Proteomes" id="UP000027138">
    <property type="component" value="Unassembled WGS sequence"/>
</dbReference>
<organism evidence="1 2">
    <name type="scientific">Jatropha curcas</name>
    <name type="common">Barbados nut</name>
    <dbReference type="NCBI Taxonomy" id="180498"/>
    <lineage>
        <taxon>Eukaryota</taxon>
        <taxon>Viridiplantae</taxon>
        <taxon>Streptophyta</taxon>
        <taxon>Embryophyta</taxon>
        <taxon>Tracheophyta</taxon>
        <taxon>Spermatophyta</taxon>
        <taxon>Magnoliopsida</taxon>
        <taxon>eudicotyledons</taxon>
        <taxon>Gunneridae</taxon>
        <taxon>Pentapetalae</taxon>
        <taxon>rosids</taxon>
        <taxon>fabids</taxon>
        <taxon>Malpighiales</taxon>
        <taxon>Euphorbiaceae</taxon>
        <taxon>Crotonoideae</taxon>
        <taxon>Jatropheae</taxon>
        <taxon>Jatropha</taxon>
    </lineage>
</organism>
<proteinExistence type="predicted"/>
<gene>
    <name evidence="1" type="ORF">JCGZ_22026</name>
</gene>
<evidence type="ECO:0000313" key="1">
    <source>
        <dbReference type="EMBL" id="KDP27117.1"/>
    </source>
</evidence>
<evidence type="ECO:0000313" key="2">
    <source>
        <dbReference type="Proteomes" id="UP000027138"/>
    </source>
</evidence>
<name>A0A067JT87_JATCU</name>